<dbReference type="GO" id="GO:0032040">
    <property type="term" value="C:small-subunit processome"/>
    <property type="evidence" value="ECO:0007669"/>
    <property type="project" value="TreeGrafter"/>
</dbReference>
<dbReference type="EMBL" id="GAKP01006850">
    <property type="protein sequence ID" value="JAC52102.1"/>
    <property type="molecule type" value="Transcribed_RNA"/>
</dbReference>
<reference evidence="3" key="1">
    <citation type="journal article" date="2014" name="BMC Genomics">
        <title>Characterizing the developmental transcriptome of the oriental fruit fly, Bactrocera dorsalis (Diptera: Tephritidae) through comparative genomic analysis with Drosophila melanogaster utilizing modENCODE datasets.</title>
        <authorList>
            <person name="Geib S.M."/>
            <person name="Calla B."/>
            <person name="Hall B."/>
            <person name="Hou S."/>
            <person name="Manoukis N.C."/>
        </authorList>
    </citation>
    <scope>NUCLEOTIDE SEQUENCE</scope>
    <source>
        <strain evidence="3">Punador</strain>
    </source>
</reference>
<gene>
    <name evidence="3" type="primary">NOC41</name>
</gene>
<accession>A0A034WCQ9</accession>
<sequence length="522" mass="59629">MATAVGSAATLANPGAIRSQISKELRTKANDFLNSRRNANNLLDIIAHFQHCVKEKQSITAAVLTLEVVFVEVLKRREMCIAGVPLKPKDESAETKYREWLRQRYEEAMSLILSSFESEKPAEAAQALVSSMKLLAAEGKHPLDKCDEPCKFPKQRLRSILQKLVSATKSQSTLLQRFKEYSEYLDVVFYSWKLMQQLATRAAFANDVFACNYLELINVLPVTKDLHDQQKLLCITQSSGESSQPECFDYSPVKKCINKVWMCLMQWTDDIQEPVHRQMLIILLERVLPHLEKPILLTDFLMDSLDCGGPVSLLALQGIFTLIQKHNITYPNIYEKLYSMFEPEIFHTKFKARLFYLADIFLSSTHLPENLVAAFVKRLARLSLIAPPQDSIIILHFIGNLILRHAGLKRLICAQAAIEVSRDPFIMEERDPTKSNALDSSLWEVVSLQRHAIPAVANAARFISQPLPTTEWDLSSVLELKEDDIFDQEIAKKSKQYALAFERPQSLYLPHDDKVKQYWKLF</sequence>
<dbReference type="InterPro" id="IPR005612">
    <property type="entry name" value="CCAAT-binding_factor"/>
</dbReference>
<dbReference type="Pfam" id="PF03914">
    <property type="entry name" value="CBF"/>
    <property type="match status" value="1"/>
</dbReference>
<protein>
    <submittedName>
        <fullName evidence="3">Nucleolar complex protein 4-like protein A</fullName>
    </submittedName>
</protein>
<dbReference type="GO" id="GO:0042254">
    <property type="term" value="P:ribosome biogenesis"/>
    <property type="evidence" value="ECO:0007669"/>
    <property type="project" value="InterPro"/>
</dbReference>
<evidence type="ECO:0000256" key="1">
    <source>
        <dbReference type="ARBA" id="ARBA00007797"/>
    </source>
</evidence>
<dbReference type="AlphaFoldDB" id="A0A034WCQ9"/>
<name>A0A034WCQ9_BACDO</name>
<dbReference type="InterPro" id="IPR027193">
    <property type="entry name" value="Noc4"/>
</dbReference>
<dbReference type="PANTHER" id="PTHR12455:SF0">
    <property type="entry name" value="NUCLEOLAR COMPLEX PROTEIN 4 HOMOLOG"/>
    <property type="match status" value="1"/>
</dbReference>
<feature type="domain" description="CCAAT-binding factor" evidence="2">
    <location>
        <begin position="312"/>
        <end position="460"/>
    </location>
</feature>
<dbReference type="PANTHER" id="PTHR12455">
    <property type="entry name" value="NUCLEOLAR COMPLEX PROTEIN 4"/>
    <property type="match status" value="1"/>
</dbReference>
<organism evidence="3">
    <name type="scientific">Bactrocera dorsalis</name>
    <name type="common">Oriental fruit fly</name>
    <name type="synonym">Dacus dorsalis</name>
    <dbReference type="NCBI Taxonomy" id="27457"/>
    <lineage>
        <taxon>Eukaryota</taxon>
        <taxon>Metazoa</taxon>
        <taxon>Ecdysozoa</taxon>
        <taxon>Arthropoda</taxon>
        <taxon>Hexapoda</taxon>
        <taxon>Insecta</taxon>
        <taxon>Pterygota</taxon>
        <taxon>Neoptera</taxon>
        <taxon>Endopterygota</taxon>
        <taxon>Diptera</taxon>
        <taxon>Brachycera</taxon>
        <taxon>Muscomorpha</taxon>
        <taxon>Tephritoidea</taxon>
        <taxon>Tephritidae</taxon>
        <taxon>Bactrocera</taxon>
        <taxon>Bactrocera</taxon>
    </lineage>
</organism>
<evidence type="ECO:0000259" key="2">
    <source>
        <dbReference type="Pfam" id="PF03914"/>
    </source>
</evidence>
<proteinExistence type="inferred from homology"/>
<evidence type="ECO:0000313" key="3">
    <source>
        <dbReference type="EMBL" id="JAC52102.1"/>
    </source>
</evidence>
<dbReference type="OrthoDB" id="10263185at2759"/>
<comment type="similarity">
    <text evidence="1">Belongs to the CBF/MAK21 family.</text>
</comment>
<dbReference type="GO" id="GO:0030692">
    <property type="term" value="C:Noc4p-Nop14p complex"/>
    <property type="evidence" value="ECO:0007669"/>
    <property type="project" value="TreeGrafter"/>
</dbReference>